<keyword evidence="3" id="KW-0503">Monooxygenase</keyword>
<keyword evidence="3" id="KW-0560">Oxidoreductase</keyword>
<accession>A0A975JXJ6</accession>
<sequence>MAFDPTAITLFHPPSDPEGFATWVAEYRAAARRAHGYVGALESVHATEYLDWALKVSFASAELLESWLDSAERQALLIEGQAQGYWRSAPDLIIAEGELPPANVAVFLHSVAPGKEAEFVAAHGDLKLATSAFLGYQGTAIFPADSSGQWMTVIRFRTAGQLTAWVQSPERRDALPQLRDKLTRDFAELSSSAPFGSTVRVADGQTRITPAWKTAMLVLLCLYPTATVITMELSPALNRLGLHQALTMFVGNVTSVALLQWILVPAVSRPFRRWLDPIDGATARVTLVGVAMVVLAYAALVLLFALTTS</sequence>
<dbReference type="KEGG" id="mspg:F6B93_10875"/>
<dbReference type="InterPro" id="IPR038762">
    <property type="entry name" value="ABM_predict"/>
</dbReference>
<dbReference type="Pfam" id="PF03992">
    <property type="entry name" value="ABM"/>
    <property type="match status" value="1"/>
</dbReference>
<feature type="transmembrane region" description="Helical" evidence="1">
    <location>
        <begin position="245"/>
        <end position="264"/>
    </location>
</feature>
<evidence type="ECO:0000313" key="4">
    <source>
        <dbReference type="Proteomes" id="UP000682202"/>
    </source>
</evidence>
<dbReference type="InterPro" id="IPR011008">
    <property type="entry name" value="Dimeric_a/b-barrel"/>
</dbReference>
<organism evidence="3 4">
    <name type="scientific">Mycobacterium spongiae</name>
    <dbReference type="NCBI Taxonomy" id="886343"/>
    <lineage>
        <taxon>Bacteria</taxon>
        <taxon>Bacillati</taxon>
        <taxon>Actinomycetota</taxon>
        <taxon>Actinomycetes</taxon>
        <taxon>Mycobacteriales</taxon>
        <taxon>Mycobacteriaceae</taxon>
        <taxon>Mycobacterium</taxon>
    </lineage>
</organism>
<dbReference type="PANTHER" id="PTHR40057">
    <property type="entry name" value="SLR1162 PROTEIN"/>
    <property type="match status" value="1"/>
</dbReference>
<dbReference type="PANTHER" id="PTHR40057:SF1">
    <property type="entry name" value="SLR1162 PROTEIN"/>
    <property type="match status" value="1"/>
</dbReference>
<evidence type="ECO:0000256" key="1">
    <source>
        <dbReference type="SAM" id="Phobius"/>
    </source>
</evidence>
<dbReference type="Gene3D" id="3.30.70.100">
    <property type="match status" value="1"/>
</dbReference>
<dbReference type="EMBL" id="CP046600">
    <property type="protein sequence ID" value="QUR67531.1"/>
    <property type="molecule type" value="Genomic_DNA"/>
</dbReference>
<evidence type="ECO:0000313" key="3">
    <source>
        <dbReference type="EMBL" id="QUR67531.1"/>
    </source>
</evidence>
<protein>
    <submittedName>
        <fullName evidence="3">Antibiotic biosynthesis monooxygenase</fullName>
    </submittedName>
</protein>
<evidence type="ECO:0000259" key="2">
    <source>
        <dbReference type="Pfam" id="PF03992"/>
    </source>
</evidence>
<feature type="transmembrane region" description="Helical" evidence="1">
    <location>
        <begin position="215"/>
        <end position="233"/>
    </location>
</feature>
<keyword evidence="4" id="KW-1185">Reference proteome</keyword>
<feature type="transmembrane region" description="Helical" evidence="1">
    <location>
        <begin position="285"/>
        <end position="306"/>
    </location>
</feature>
<keyword evidence="1" id="KW-0472">Membrane</keyword>
<feature type="domain" description="ABM" evidence="2">
    <location>
        <begin position="107"/>
        <end position="174"/>
    </location>
</feature>
<dbReference type="GO" id="GO:0004497">
    <property type="term" value="F:monooxygenase activity"/>
    <property type="evidence" value="ECO:0007669"/>
    <property type="project" value="UniProtKB-KW"/>
</dbReference>
<gene>
    <name evidence="3" type="ORF">F6B93_10875</name>
</gene>
<proteinExistence type="predicted"/>
<name>A0A975JXJ6_9MYCO</name>
<keyword evidence="1" id="KW-0812">Transmembrane</keyword>
<dbReference type="SUPFAM" id="SSF54909">
    <property type="entry name" value="Dimeric alpha+beta barrel"/>
    <property type="match status" value="2"/>
</dbReference>
<dbReference type="InterPro" id="IPR007138">
    <property type="entry name" value="ABM_dom"/>
</dbReference>
<dbReference type="AlphaFoldDB" id="A0A975JXJ6"/>
<dbReference type="Proteomes" id="UP000682202">
    <property type="component" value="Chromosome"/>
</dbReference>
<keyword evidence="1" id="KW-1133">Transmembrane helix</keyword>
<reference evidence="3" key="1">
    <citation type="submission" date="2019-12" db="EMBL/GenBank/DDBJ databases">
        <title>Mycobacterium spongiae sp. nov.</title>
        <authorList>
            <person name="Stinear T."/>
        </authorList>
    </citation>
    <scope>NUCLEOTIDE SEQUENCE</scope>
    <source>
        <strain evidence="3">FSD4b-SM</strain>
    </source>
</reference>
<dbReference type="RefSeq" id="WP_211699107.1">
    <property type="nucleotide sequence ID" value="NZ_CP046600.1"/>
</dbReference>